<dbReference type="Proteomes" id="UP000490939">
    <property type="component" value="Unassembled WGS sequence"/>
</dbReference>
<dbReference type="Pfam" id="PF01734">
    <property type="entry name" value="Patatin"/>
    <property type="match status" value="1"/>
</dbReference>
<dbReference type="GO" id="GO:0005628">
    <property type="term" value="C:prospore membrane"/>
    <property type="evidence" value="ECO:0007669"/>
    <property type="project" value="TreeGrafter"/>
</dbReference>
<dbReference type="GO" id="GO:0005811">
    <property type="term" value="C:lipid droplet"/>
    <property type="evidence" value="ECO:0007669"/>
    <property type="project" value="TreeGrafter"/>
</dbReference>
<dbReference type="GO" id="GO:0016042">
    <property type="term" value="P:lipid catabolic process"/>
    <property type="evidence" value="ECO:0007669"/>
    <property type="project" value="UniProtKB-UniRule"/>
</dbReference>
<evidence type="ECO:0000256" key="2">
    <source>
        <dbReference type="ARBA" id="ARBA00022692"/>
    </source>
</evidence>
<feature type="active site" description="Nucleophile" evidence="6">
    <location>
        <position position="97"/>
    </location>
</feature>
<gene>
    <name evidence="9" type="ORF">EG327_007033</name>
</gene>
<feature type="short sequence motif" description="GXGXXG" evidence="6">
    <location>
        <begin position="34"/>
        <end position="39"/>
    </location>
</feature>
<dbReference type="Gene3D" id="3.40.1090.10">
    <property type="entry name" value="Cytosolic phospholipase A2 catalytic domain"/>
    <property type="match status" value="1"/>
</dbReference>
<dbReference type="InterPro" id="IPR052786">
    <property type="entry name" value="Spore_wall_assembly"/>
</dbReference>
<dbReference type="PANTHER" id="PTHR34292">
    <property type="entry name" value="OUTER SPORE WALL PROTEIN LDS1"/>
    <property type="match status" value="1"/>
</dbReference>
<keyword evidence="6" id="KW-0378">Hydrolase</keyword>
<dbReference type="EMBL" id="WNWR01000414">
    <property type="protein sequence ID" value="KAE9979428.1"/>
    <property type="molecule type" value="Genomic_DNA"/>
</dbReference>
<evidence type="ECO:0000256" key="1">
    <source>
        <dbReference type="ARBA" id="ARBA00004141"/>
    </source>
</evidence>
<feature type="transmembrane region" description="Helical" evidence="7">
    <location>
        <begin position="685"/>
        <end position="705"/>
    </location>
</feature>
<feature type="short sequence motif" description="DGA/G" evidence="6">
    <location>
        <begin position="273"/>
        <end position="275"/>
    </location>
</feature>
<dbReference type="InterPro" id="IPR059112">
    <property type="entry name" value="CysZ/EI24"/>
</dbReference>
<reference evidence="9 10" key="1">
    <citation type="submission" date="2019-07" db="EMBL/GenBank/DDBJ databases">
        <title>Venturia inaequalis Genome Resource.</title>
        <authorList>
            <person name="Lichtner F.J."/>
        </authorList>
    </citation>
    <scope>NUCLEOTIDE SEQUENCE [LARGE SCALE GENOMIC DNA]</scope>
    <source>
        <strain evidence="9 10">DMI_063113</strain>
    </source>
</reference>
<evidence type="ECO:0000256" key="7">
    <source>
        <dbReference type="SAM" id="Phobius"/>
    </source>
</evidence>
<dbReference type="GO" id="GO:0046486">
    <property type="term" value="P:glycerolipid metabolic process"/>
    <property type="evidence" value="ECO:0007669"/>
    <property type="project" value="UniProtKB-ARBA"/>
</dbReference>
<name>A0A8H3V298_VENIN</name>
<evidence type="ECO:0000256" key="4">
    <source>
        <dbReference type="ARBA" id="ARBA00023098"/>
    </source>
</evidence>
<keyword evidence="10" id="KW-1185">Reference proteome</keyword>
<feature type="transmembrane region" description="Helical" evidence="7">
    <location>
        <begin position="618"/>
        <end position="638"/>
    </location>
</feature>
<dbReference type="InterPro" id="IPR002641">
    <property type="entry name" value="PNPLA_dom"/>
</dbReference>
<evidence type="ECO:0000256" key="5">
    <source>
        <dbReference type="ARBA" id="ARBA00023136"/>
    </source>
</evidence>
<feature type="domain" description="PNPLA" evidence="8">
    <location>
        <begin position="30"/>
        <end position="286"/>
    </location>
</feature>
<keyword evidence="4 6" id="KW-0443">Lipid metabolism</keyword>
<keyword evidence="5 7" id="KW-0472">Membrane</keyword>
<keyword evidence="6" id="KW-0442">Lipid degradation</keyword>
<dbReference type="GO" id="GO:0016787">
    <property type="term" value="F:hydrolase activity"/>
    <property type="evidence" value="ECO:0007669"/>
    <property type="project" value="UniProtKB-UniRule"/>
</dbReference>
<proteinExistence type="predicted"/>
<evidence type="ECO:0000256" key="6">
    <source>
        <dbReference type="PROSITE-ProRule" id="PRU01161"/>
    </source>
</evidence>
<evidence type="ECO:0000313" key="10">
    <source>
        <dbReference type="Proteomes" id="UP000490939"/>
    </source>
</evidence>
<dbReference type="GO" id="GO:0005619">
    <property type="term" value="C:ascospore wall"/>
    <property type="evidence" value="ECO:0007669"/>
    <property type="project" value="TreeGrafter"/>
</dbReference>
<dbReference type="Pfam" id="PF07264">
    <property type="entry name" value="EI24"/>
    <property type="match status" value="1"/>
</dbReference>
<evidence type="ECO:0000256" key="3">
    <source>
        <dbReference type="ARBA" id="ARBA00022989"/>
    </source>
</evidence>
<feature type="short sequence motif" description="GXSXG" evidence="6">
    <location>
        <begin position="95"/>
        <end position="99"/>
    </location>
</feature>
<dbReference type="InterPro" id="IPR016035">
    <property type="entry name" value="Acyl_Trfase/lysoPLipase"/>
</dbReference>
<comment type="caution">
    <text evidence="9">The sequence shown here is derived from an EMBL/GenBank/DDBJ whole genome shotgun (WGS) entry which is preliminary data.</text>
</comment>
<feature type="active site" description="Proton acceptor" evidence="6">
    <location>
        <position position="273"/>
    </location>
</feature>
<sequence>MAAVTRSPELLKSLRTLGRHPQLHSPARLLALDGGGVKGIASLQILRKIMEKVQELELQDVEKLKSVESLILTAEQEKELNQERLPLHYFDLAAGTSTGGIIGIMLFRLRMSTSEAIQRYDTLSREVFSPTVMWCYIHRFGVLGYWLGNGLLKFKALIKKARFSDKPLMEGINHVIEGCQERLEESPSEKGKFFHPSAGRMFVCATLADEGESVLLRTHRPATSVSPISESAKQAKDELDNIDISTAARATSAAPTYLPEVIWGEAKKLRFWDGGLLNNNPIDQLWAARFELVEAKDPEPDISCIVSLGTGWSTEQPSGWIRWFRFINTLTTATSFMTNTRAKHMDFQRHIETLNIRQREHKQNETLYFRFDTPTKDESFNLDDYQKIPELKKLTETYMDKAGLSLAMRETLRHGQSHLNLHKCTLDLPSPTSFHPFLSNNNYSVVTMADIANRAKQVAKEDAERIKVLAQDAIQSRAYLYPIKGIYYFVSHKDLWRPMWSKLAPTLTTAIGVTTAMFVLTYVPQAAALSLFNGPLAFASTIMLVLSESSTLTNVITKTFFIEDALLDTFDGTLISKNQTEIVKEGRSVTSGSDSISRLGKLAKKPFAKFTPSAIIRYFMYLPLNFIPIVGTVLFIIMNGRRFGPNAHARYFQLKGMSKSQKEDFIEKHKAAYTSFGIPASFLELLPFVGIFFAFTNTCGAALWASDLELKRGGNTAPNLRAQIEVAEEKD</sequence>
<evidence type="ECO:0000259" key="8">
    <source>
        <dbReference type="PROSITE" id="PS51635"/>
    </source>
</evidence>
<comment type="subcellular location">
    <subcellularLocation>
        <location evidence="1">Membrane</location>
        <topology evidence="1">Multi-pass membrane protein</topology>
    </subcellularLocation>
</comment>
<protein>
    <recommendedName>
        <fullName evidence="8">PNPLA domain-containing protein</fullName>
    </recommendedName>
</protein>
<dbReference type="SUPFAM" id="SSF52151">
    <property type="entry name" value="FabD/lysophospholipase-like"/>
    <property type="match status" value="1"/>
</dbReference>
<keyword evidence="2 7" id="KW-0812">Transmembrane</keyword>
<organism evidence="9 10">
    <name type="scientific">Venturia inaequalis</name>
    <name type="common">Apple scab fungus</name>
    <dbReference type="NCBI Taxonomy" id="5025"/>
    <lineage>
        <taxon>Eukaryota</taxon>
        <taxon>Fungi</taxon>
        <taxon>Dikarya</taxon>
        <taxon>Ascomycota</taxon>
        <taxon>Pezizomycotina</taxon>
        <taxon>Dothideomycetes</taxon>
        <taxon>Pleosporomycetidae</taxon>
        <taxon>Venturiales</taxon>
        <taxon>Venturiaceae</taxon>
        <taxon>Venturia</taxon>
    </lineage>
</organism>
<dbReference type="PANTHER" id="PTHR34292:SF2">
    <property type="entry name" value="OUTER SPORE WALL PROTEIN LDS1"/>
    <property type="match status" value="1"/>
</dbReference>
<dbReference type="PROSITE" id="PS51635">
    <property type="entry name" value="PNPLA"/>
    <property type="match status" value="1"/>
</dbReference>
<keyword evidence="3 7" id="KW-1133">Transmembrane helix</keyword>
<dbReference type="AlphaFoldDB" id="A0A8H3V298"/>
<accession>A0A8H3V298</accession>
<evidence type="ECO:0000313" key="9">
    <source>
        <dbReference type="EMBL" id="KAE9979428.1"/>
    </source>
</evidence>